<dbReference type="EMBL" id="DS113625">
    <property type="protein sequence ID" value="EAX99805.1"/>
    <property type="molecule type" value="Genomic_DNA"/>
</dbReference>
<dbReference type="AlphaFoldDB" id="A2F5P2"/>
<dbReference type="VEuPathDB" id="TrichDB:TVAGG3_1055750"/>
<dbReference type="VEuPathDB" id="TrichDB:TVAG_175740"/>
<dbReference type="KEGG" id="tva:4757623"/>
<proteinExistence type="predicted"/>
<evidence type="ECO:0000313" key="1">
    <source>
        <dbReference type="EMBL" id="EAX99805.1"/>
    </source>
</evidence>
<reference evidence="1" key="1">
    <citation type="submission" date="2006-10" db="EMBL/GenBank/DDBJ databases">
        <authorList>
            <person name="Amadeo P."/>
            <person name="Zhao Q."/>
            <person name="Wortman J."/>
            <person name="Fraser-Liggett C."/>
            <person name="Carlton J."/>
        </authorList>
    </citation>
    <scope>NUCLEOTIDE SEQUENCE</scope>
    <source>
        <strain evidence="1">G3</strain>
    </source>
</reference>
<dbReference type="InParanoid" id="A2F5P2"/>
<sequence>MLTSYNKMASFDSQSKLIIHLFIESLRVKTVVVTKNSSISVLDKVCKSDNFLPNYIHKGILLSKHLQFRTFDIESEACIYVTNNVAKYFSNKKGLDELMNQIKSDTRCSNIQIKALRAANNGFRNEMDRLNDLYKVRNETMMIRAMKRSILNEQNIPIKKQDNPFSIPSSELSREALPKFW</sequence>
<keyword evidence="2" id="KW-1185">Reference proteome</keyword>
<reference evidence="1" key="2">
    <citation type="journal article" date="2007" name="Science">
        <title>Draft genome sequence of the sexually transmitted pathogen Trichomonas vaginalis.</title>
        <authorList>
            <person name="Carlton J.M."/>
            <person name="Hirt R.P."/>
            <person name="Silva J.C."/>
            <person name="Delcher A.L."/>
            <person name="Schatz M."/>
            <person name="Zhao Q."/>
            <person name="Wortman J.R."/>
            <person name="Bidwell S.L."/>
            <person name="Alsmark U.C.M."/>
            <person name="Besteiro S."/>
            <person name="Sicheritz-Ponten T."/>
            <person name="Noel C.J."/>
            <person name="Dacks J.B."/>
            <person name="Foster P.G."/>
            <person name="Simillion C."/>
            <person name="Van de Peer Y."/>
            <person name="Miranda-Saavedra D."/>
            <person name="Barton G.J."/>
            <person name="Westrop G.D."/>
            <person name="Mueller S."/>
            <person name="Dessi D."/>
            <person name="Fiori P.L."/>
            <person name="Ren Q."/>
            <person name="Paulsen I."/>
            <person name="Zhang H."/>
            <person name="Bastida-Corcuera F.D."/>
            <person name="Simoes-Barbosa A."/>
            <person name="Brown M.T."/>
            <person name="Hayes R.D."/>
            <person name="Mukherjee M."/>
            <person name="Okumura C.Y."/>
            <person name="Schneider R."/>
            <person name="Smith A.J."/>
            <person name="Vanacova S."/>
            <person name="Villalvazo M."/>
            <person name="Haas B.J."/>
            <person name="Pertea M."/>
            <person name="Feldblyum T.V."/>
            <person name="Utterback T.R."/>
            <person name="Shu C.L."/>
            <person name="Osoegawa K."/>
            <person name="de Jong P.J."/>
            <person name="Hrdy I."/>
            <person name="Horvathova L."/>
            <person name="Zubacova Z."/>
            <person name="Dolezal P."/>
            <person name="Malik S.B."/>
            <person name="Logsdon J.M. Jr."/>
            <person name="Henze K."/>
            <person name="Gupta A."/>
            <person name="Wang C.C."/>
            <person name="Dunne R.L."/>
            <person name="Upcroft J.A."/>
            <person name="Upcroft P."/>
            <person name="White O."/>
            <person name="Salzberg S.L."/>
            <person name="Tang P."/>
            <person name="Chiu C.-H."/>
            <person name="Lee Y.-S."/>
            <person name="Embley T.M."/>
            <person name="Coombs G.H."/>
            <person name="Mottram J.C."/>
            <person name="Tachezy J."/>
            <person name="Fraser-Liggett C.M."/>
            <person name="Johnson P.J."/>
        </authorList>
    </citation>
    <scope>NUCLEOTIDE SEQUENCE [LARGE SCALE GENOMIC DNA]</scope>
    <source>
        <strain evidence="1">G3</strain>
    </source>
</reference>
<accession>A2F5P2</accession>
<protein>
    <submittedName>
        <fullName evidence="1">Uncharacterized protein</fullName>
    </submittedName>
</protein>
<name>A2F5P2_TRIV3</name>
<evidence type="ECO:0000313" key="2">
    <source>
        <dbReference type="Proteomes" id="UP000001542"/>
    </source>
</evidence>
<organism evidence="1 2">
    <name type="scientific">Trichomonas vaginalis (strain ATCC PRA-98 / G3)</name>
    <dbReference type="NCBI Taxonomy" id="412133"/>
    <lineage>
        <taxon>Eukaryota</taxon>
        <taxon>Metamonada</taxon>
        <taxon>Parabasalia</taxon>
        <taxon>Trichomonadida</taxon>
        <taxon>Trichomonadidae</taxon>
        <taxon>Trichomonas</taxon>
    </lineage>
</organism>
<dbReference type="RefSeq" id="XP_001312735.1">
    <property type="nucleotide sequence ID" value="XM_001312734.1"/>
</dbReference>
<gene>
    <name evidence="1" type="ORF">TVAG_175740</name>
</gene>
<dbReference type="Proteomes" id="UP000001542">
    <property type="component" value="Unassembled WGS sequence"/>
</dbReference>